<dbReference type="GO" id="GO:0006537">
    <property type="term" value="P:glutamate biosynthetic process"/>
    <property type="evidence" value="ECO:0007669"/>
    <property type="project" value="UniProtKB-KW"/>
</dbReference>
<evidence type="ECO:0000256" key="7">
    <source>
        <dbReference type="ARBA" id="ARBA00029440"/>
    </source>
</evidence>
<evidence type="ECO:0000256" key="3">
    <source>
        <dbReference type="ARBA" id="ARBA00023002"/>
    </source>
</evidence>
<dbReference type="InterPro" id="IPR028261">
    <property type="entry name" value="DPD_II"/>
</dbReference>
<evidence type="ECO:0000256" key="2">
    <source>
        <dbReference type="ARBA" id="ARBA00022723"/>
    </source>
</evidence>
<dbReference type="GO" id="GO:0046872">
    <property type="term" value="F:metal ion binding"/>
    <property type="evidence" value="ECO:0007669"/>
    <property type="project" value="UniProtKB-KW"/>
</dbReference>
<keyword evidence="5" id="KW-0411">Iron-sulfur</keyword>
<keyword evidence="11" id="KW-1185">Reference proteome</keyword>
<reference evidence="11" key="1">
    <citation type="submission" date="2017-06" db="EMBL/GenBank/DDBJ databases">
        <authorList>
            <person name="Varghese N."/>
            <person name="Submissions S."/>
        </authorList>
    </citation>
    <scope>NUCLEOTIDE SEQUENCE [LARGE SCALE GENOMIC DNA]</scope>
    <source>
        <strain evidence="11">DSM 45423</strain>
    </source>
</reference>
<keyword evidence="1" id="KW-0028">Amino-acid biosynthesis</keyword>
<dbReference type="AlphaFoldDB" id="A0A239G168"/>
<keyword evidence="6" id="KW-0314">Glutamate biosynthesis</keyword>
<dbReference type="NCBIfam" id="TIGR01317">
    <property type="entry name" value="GOGAT_sm_gam"/>
    <property type="match status" value="1"/>
</dbReference>
<evidence type="ECO:0000256" key="1">
    <source>
        <dbReference type="ARBA" id="ARBA00022605"/>
    </source>
</evidence>
<proteinExistence type="predicted"/>
<protein>
    <submittedName>
        <fullName evidence="10">Glutamate synthase (NADH) small subunit</fullName>
    </submittedName>
</protein>
<dbReference type="GO" id="GO:0016639">
    <property type="term" value="F:oxidoreductase activity, acting on the CH-NH2 group of donors, NAD or NADP as acceptor"/>
    <property type="evidence" value="ECO:0007669"/>
    <property type="project" value="InterPro"/>
</dbReference>
<dbReference type="InterPro" id="IPR036188">
    <property type="entry name" value="FAD/NAD-bd_sf"/>
</dbReference>
<dbReference type="SUPFAM" id="SSF51971">
    <property type="entry name" value="Nucleotide-binding domain"/>
    <property type="match status" value="2"/>
</dbReference>
<accession>A0A239G168</accession>
<name>A0A239G168_9ACTN</name>
<keyword evidence="3" id="KW-0560">Oxidoreductase</keyword>
<dbReference type="GO" id="GO:0051536">
    <property type="term" value="F:iron-sulfur cluster binding"/>
    <property type="evidence" value="ECO:0007669"/>
    <property type="project" value="UniProtKB-KW"/>
</dbReference>
<organism evidence="10 11">
    <name type="scientific">Geodermatophilus saharensis</name>
    <dbReference type="NCBI Taxonomy" id="1137994"/>
    <lineage>
        <taxon>Bacteria</taxon>
        <taxon>Bacillati</taxon>
        <taxon>Actinomycetota</taxon>
        <taxon>Actinomycetes</taxon>
        <taxon>Geodermatophilales</taxon>
        <taxon>Geodermatophilaceae</taxon>
        <taxon>Geodermatophilus</taxon>
    </lineage>
</organism>
<gene>
    <name evidence="10" type="ORF">SAMN04488107_3242</name>
</gene>
<dbReference type="Gene3D" id="1.10.1060.10">
    <property type="entry name" value="Alpha-helical ferredoxin"/>
    <property type="match status" value="1"/>
</dbReference>
<evidence type="ECO:0000259" key="9">
    <source>
        <dbReference type="Pfam" id="PF14691"/>
    </source>
</evidence>
<dbReference type="OrthoDB" id="9803192at2"/>
<dbReference type="Gene3D" id="3.50.50.60">
    <property type="entry name" value="FAD/NAD(P)-binding domain"/>
    <property type="match status" value="2"/>
</dbReference>
<evidence type="ECO:0000256" key="5">
    <source>
        <dbReference type="ARBA" id="ARBA00023014"/>
    </source>
</evidence>
<evidence type="ECO:0000313" key="10">
    <source>
        <dbReference type="EMBL" id="SNS63017.1"/>
    </source>
</evidence>
<dbReference type="SUPFAM" id="SSF46548">
    <property type="entry name" value="alpha-helical ferredoxin"/>
    <property type="match status" value="1"/>
</dbReference>
<evidence type="ECO:0000256" key="6">
    <source>
        <dbReference type="ARBA" id="ARBA00023164"/>
    </source>
</evidence>
<evidence type="ECO:0000256" key="4">
    <source>
        <dbReference type="ARBA" id="ARBA00023004"/>
    </source>
</evidence>
<sequence length="495" mass="53558">MADSTGFLKYERALPPRRPVDVRILDWKDVYLSRQNGEDGVYPVAALRQQAARCMDCGIPFCHHGCPLGNLIPEWNDLARRDDWRDAIERLHATNNFPEFTGKLCPAPCEGACVLNLQESPVTIKQIEWEIIDQAFERGYVEPQAPAERTGKRVAVVGSGPAGLAAAQQLTRAGHDVTVYERADRIGGLLRYGIPEFKMEKAVLDRRLDQMRAEGTRFVTGVEVGGSGPGDLSVEELRDGHDAVVLAAGATVGRDLPVPGRELEGIHLAMEFLPFGNRQALGELDDPPITAKGKDVVIIGGGDTGADCLGTSHRQGARSVTQLEIMPAPPETRAPGNPWPTYPMVMRVSSAHEEGGERLYSVSTERFLGDDEGRVRALVLHEVEQVDGRFRKVEGTERELPAQLVLLAMGFTGVQREGLVEALGLDVDGRGNVVRDDEFASSVPGVFVAGDAGRGQSLIVWAIAEGRAAAGAVDQWLTGSSMLPRPVTPTAVALR</sequence>
<dbReference type="InterPro" id="IPR051394">
    <property type="entry name" value="Glutamate_Synthase"/>
</dbReference>
<dbReference type="Proteomes" id="UP000198386">
    <property type="component" value="Unassembled WGS sequence"/>
</dbReference>
<dbReference type="FunFam" id="3.50.50.60:FF:000124">
    <property type="entry name" value="Glutamate synthase small subunit"/>
    <property type="match status" value="1"/>
</dbReference>
<keyword evidence="4" id="KW-0408">Iron</keyword>
<evidence type="ECO:0000259" key="8">
    <source>
        <dbReference type="Pfam" id="PF07992"/>
    </source>
</evidence>
<dbReference type="PRINTS" id="PR00419">
    <property type="entry name" value="ADXRDTASE"/>
</dbReference>
<dbReference type="EMBL" id="FZOH01000006">
    <property type="protein sequence ID" value="SNS63017.1"/>
    <property type="molecule type" value="Genomic_DNA"/>
</dbReference>
<dbReference type="PANTHER" id="PTHR43100:SF1">
    <property type="entry name" value="GLUTAMATE SYNTHASE [NADPH] SMALL CHAIN"/>
    <property type="match status" value="1"/>
</dbReference>
<evidence type="ECO:0000313" key="11">
    <source>
        <dbReference type="Proteomes" id="UP000198386"/>
    </source>
</evidence>
<dbReference type="Pfam" id="PF14691">
    <property type="entry name" value="Fer4_20"/>
    <property type="match status" value="1"/>
</dbReference>
<dbReference type="RefSeq" id="WP_089404920.1">
    <property type="nucleotide sequence ID" value="NZ_FZOH01000006.1"/>
</dbReference>
<dbReference type="InterPro" id="IPR023753">
    <property type="entry name" value="FAD/NAD-binding_dom"/>
</dbReference>
<comment type="pathway">
    <text evidence="7">Amino-acid biosynthesis.</text>
</comment>
<dbReference type="Pfam" id="PF07992">
    <property type="entry name" value="Pyr_redox_2"/>
    <property type="match status" value="2"/>
</dbReference>
<dbReference type="InterPro" id="IPR006005">
    <property type="entry name" value="Glut_synth_ssu1"/>
</dbReference>
<feature type="domain" description="FAD/NAD(P)-binding" evidence="8">
    <location>
        <begin position="376"/>
        <end position="466"/>
    </location>
</feature>
<dbReference type="InterPro" id="IPR009051">
    <property type="entry name" value="Helical_ferredxn"/>
</dbReference>
<feature type="domain" description="FAD/NAD(P)-binding" evidence="8">
    <location>
        <begin position="153"/>
        <end position="328"/>
    </location>
</feature>
<feature type="domain" description="Dihydroprymidine dehydrogenase" evidence="9">
    <location>
        <begin position="46"/>
        <end position="138"/>
    </location>
</feature>
<dbReference type="PANTHER" id="PTHR43100">
    <property type="entry name" value="GLUTAMATE SYNTHASE [NADPH] SMALL CHAIN"/>
    <property type="match status" value="1"/>
</dbReference>
<keyword evidence="2" id="KW-0479">Metal-binding</keyword>